<reference evidence="2 3" key="2">
    <citation type="journal article" date="2015" name="PLoS ONE">
        <title>Whole-Genome Optical Mapping and Finished Genome Sequence of Sphingobacterium deserti sp. nov., a New Species Isolated from the Western Desert of China.</title>
        <authorList>
            <person name="Teng C."/>
            <person name="Zhou Z."/>
            <person name="Molnar I."/>
            <person name="Li X."/>
            <person name="Tang R."/>
            <person name="Chen M."/>
            <person name="Wang L."/>
            <person name="Su S."/>
            <person name="Zhang W."/>
            <person name="Lin M."/>
        </authorList>
    </citation>
    <scope>NUCLEOTIDE SEQUENCE [LARGE SCALE GENOMIC DNA]</scope>
    <source>
        <strain evidence="3">ACCC05744</strain>
    </source>
</reference>
<dbReference type="Gene3D" id="3.10.310.50">
    <property type="match status" value="1"/>
</dbReference>
<dbReference type="STRING" id="1229276.DI53_1430"/>
<feature type="domain" description="TPM" evidence="1">
    <location>
        <begin position="2"/>
        <end position="119"/>
    </location>
</feature>
<evidence type="ECO:0000259" key="1">
    <source>
        <dbReference type="Pfam" id="PF04536"/>
    </source>
</evidence>
<protein>
    <recommendedName>
        <fullName evidence="1">TPM domain-containing protein</fullName>
    </recommendedName>
</protein>
<organism evidence="2 3">
    <name type="scientific">Sphingobacterium deserti</name>
    <dbReference type="NCBI Taxonomy" id="1229276"/>
    <lineage>
        <taxon>Bacteria</taxon>
        <taxon>Pseudomonadati</taxon>
        <taxon>Bacteroidota</taxon>
        <taxon>Sphingobacteriia</taxon>
        <taxon>Sphingobacteriales</taxon>
        <taxon>Sphingobacteriaceae</taxon>
        <taxon>Sphingobacterium</taxon>
    </lineage>
</organism>
<evidence type="ECO:0000313" key="2">
    <source>
        <dbReference type="EMBL" id="KGE14756.1"/>
    </source>
</evidence>
<proteinExistence type="predicted"/>
<dbReference type="Pfam" id="PF04536">
    <property type="entry name" value="TPM_phosphatase"/>
    <property type="match status" value="1"/>
</dbReference>
<gene>
    <name evidence="2" type="ORF">DI53_1430</name>
</gene>
<keyword evidence="3" id="KW-1185">Reference proteome</keyword>
<dbReference type="Proteomes" id="UP000031802">
    <property type="component" value="Unassembled WGS sequence"/>
</dbReference>
<dbReference type="InterPro" id="IPR007621">
    <property type="entry name" value="TPM_dom"/>
</dbReference>
<dbReference type="eggNOG" id="COG3762">
    <property type="taxonomic scope" value="Bacteria"/>
</dbReference>
<name>A0A0B8T1X1_9SPHI</name>
<dbReference type="OrthoDB" id="9786161at2"/>
<dbReference type="PANTHER" id="PTHR30373">
    <property type="entry name" value="UPF0603 PROTEIN YGCG"/>
    <property type="match status" value="1"/>
</dbReference>
<evidence type="ECO:0000313" key="3">
    <source>
        <dbReference type="Proteomes" id="UP000031802"/>
    </source>
</evidence>
<comment type="caution">
    <text evidence="2">The sequence shown here is derived from an EMBL/GenBank/DDBJ whole genome shotgun (WGS) entry which is preliminary data.</text>
</comment>
<dbReference type="PANTHER" id="PTHR30373:SF8">
    <property type="entry name" value="BLL7265 PROTEIN"/>
    <property type="match status" value="1"/>
</dbReference>
<dbReference type="RefSeq" id="WP_037497132.1">
    <property type="nucleotide sequence ID" value="NZ_JJMU01000023.1"/>
</dbReference>
<sequence>MTDIFTTSEQERIVQAISVAESKTSGEIRLVVDQKLAGASAIEGAIYYFRKLDMDKTVLKNGVLIYLAVDDHAFAIIGDSGINTKVGDDFWNETKEQMATFFKAGSLADGLVAGIHHAGEQLQRFFPSRPDDVNELPDDIYFGKN</sequence>
<accession>A0A0B8T1X1</accession>
<dbReference type="PATRIC" id="fig|1229276.3.peg.1477"/>
<reference evidence="3" key="1">
    <citation type="submission" date="2014-04" db="EMBL/GenBank/DDBJ databases">
        <title>Whole-Genome optical mapping and complete genome sequence of Sphingobacterium deserti sp. nov., a new spaces isolated from desert in the west of China.</title>
        <authorList>
            <person name="Teng C."/>
            <person name="Zhou Z."/>
            <person name="Li X."/>
            <person name="Chen M."/>
            <person name="Lin M."/>
            <person name="Wang L."/>
            <person name="Su S."/>
            <person name="Zhang C."/>
            <person name="Zhang W."/>
        </authorList>
    </citation>
    <scope>NUCLEOTIDE SEQUENCE [LARGE SCALE GENOMIC DNA]</scope>
    <source>
        <strain evidence="3">ACCC05744</strain>
    </source>
</reference>
<dbReference type="EMBL" id="JJMU01000023">
    <property type="protein sequence ID" value="KGE14756.1"/>
    <property type="molecule type" value="Genomic_DNA"/>
</dbReference>
<dbReference type="AlphaFoldDB" id="A0A0B8T1X1"/>